<accession>E7QX62</accession>
<gene>
    <name evidence="2" type="ORF">SAMN05444342_1081</name>
    <name evidence="1" type="ORF">ZOD2009_17003</name>
</gene>
<evidence type="ECO:0000313" key="3">
    <source>
        <dbReference type="Proteomes" id="UP000003751"/>
    </source>
</evidence>
<dbReference type="InterPro" id="IPR055533">
    <property type="entry name" value="DUF7109"/>
</dbReference>
<keyword evidence="4" id="KW-1185">Reference proteome</keyword>
<evidence type="ECO:0000313" key="4">
    <source>
        <dbReference type="Proteomes" id="UP000184203"/>
    </source>
</evidence>
<protein>
    <submittedName>
        <fullName evidence="1">Uncharacterized protein</fullName>
    </submittedName>
</protein>
<organism evidence="1 3">
    <name type="scientific">Haladaptatus paucihalophilus DX253</name>
    <dbReference type="NCBI Taxonomy" id="797209"/>
    <lineage>
        <taxon>Archaea</taxon>
        <taxon>Methanobacteriati</taxon>
        <taxon>Methanobacteriota</taxon>
        <taxon>Stenosarchaea group</taxon>
        <taxon>Halobacteria</taxon>
        <taxon>Halobacteriales</taxon>
        <taxon>Haladaptataceae</taxon>
        <taxon>Haladaptatus</taxon>
    </lineage>
</organism>
<dbReference type="OrthoDB" id="214610at2157"/>
<dbReference type="eggNOG" id="arCOG04675">
    <property type="taxonomic scope" value="Archaea"/>
</dbReference>
<dbReference type="RefSeq" id="WP_007981824.1">
    <property type="nucleotide sequence ID" value="NZ_AEMG01000019.1"/>
</dbReference>
<reference evidence="1 3" key="1">
    <citation type="journal article" date="2014" name="ISME J.">
        <title>Trehalose/2-sulfotrehalose biosynthesis and glycine-betaine uptake are widely spread mechanisms for osmoadaptation in the Halobacteriales.</title>
        <authorList>
            <person name="Youssef N.H."/>
            <person name="Savage-Ashlock K.N."/>
            <person name="McCully A.L."/>
            <person name="Luedtke B."/>
            <person name="Shaw E.I."/>
            <person name="Hoff W.D."/>
            <person name="Elshahed M.S."/>
        </authorList>
    </citation>
    <scope>NUCLEOTIDE SEQUENCE [LARGE SCALE GENOMIC DNA]</scope>
    <source>
        <strain evidence="1 3">DX253</strain>
    </source>
</reference>
<name>E7QX62_HALPU</name>
<dbReference type="EMBL" id="AEMG01000019">
    <property type="protein sequence ID" value="EFW90865.1"/>
    <property type="molecule type" value="Genomic_DNA"/>
</dbReference>
<reference evidence="2" key="3">
    <citation type="submission" date="2016-11" db="EMBL/GenBank/DDBJ databases">
        <authorList>
            <person name="Jaros S."/>
            <person name="Januszkiewicz K."/>
            <person name="Wedrychowicz H."/>
        </authorList>
    </citation>
    <scope>NUCLEOTIDE SEQUENCE [LARGE SCALE GENOMIC DNA]</scope>
    <source>
        <strain evidence="2">DX253</strain>
    </source>
</reference>
<dbReference type="Proteomes" id="UP000184203">
    <property type="component" value="Unassembled WGS sequence"/>
</dbReference>
<dbReference type="STRING" id="797209.GCA_000376445_03039"/>
<dbReference type="Proteomes" id="UP000003751">
    <property type="component" value="Unassembled WGS sequence"/>
</dbReference>
<dbReference type="AlphaFoldDB" id="E7QX62"/>
<evidence type="ECO:0000313" key="2">
    <source>
        <dbReference type="EMBL" id="SHK24332.1"/>
    </source>
</evidence>
<proteinExistence type="predicted"/>
<evidence type="ECO:0000313" key="1">
    <source>
        <dbReference type="EMBL" id="EFW90865.1"/>
    </source>
</evidence>
<sequence>MSETKDELAGVVDMFGALTRAELADALAELAFKQGKEVDVSAFEAVIEDGVRDFYLVEADADGETVLVPGPVAFPALPENAEDLPHIMDVPERTTDRERLGERVRKRLATEAETADEERARYLVDVSYDLEAWAPVEADDVRERLDESRPDRAN</sequence>
<dbReference type="PATRIC" id="fig|797209.4.peg.3326"/>
<dbReference type="EMBL" id="FRAN01000001">
    <property type="protein sequence ID" value="SHK24332.1"/>
    <property type="molecule type" value="Genomic_DNA"/>
</dbReference>
<reference evidence="4" key="2">
    <citation type="submission" date="2016-11" db="EMBL/GenBank/DDBJ databases">
        <authorList>
            <person name="Varghese N."/>
            <person name="Submissions S."/>
        </authorList>
    </citation>
    <scope>NUCLEOTIDE SEQUENCE [LARGE SCALE GENOMIC DNA]</scope>
    <source>
        <strain evidence="4">DX253</strain>
    </source>
</reference>
<dbReference type="Pfam" id="PF23421">
    <property type="entry name" value="DUF7109"/>
    <property type="match status" value="1"/>
</dbReference>